<dbReference type="AlphaFoldDB" id="A0A9P6APT1"/>
<protein>
    <recommendedName>
        <fullName evidence="1">START domain-containing protein</fullName>
    </recommendedName>
</protein>
<dbReference type="Pfam" id="PF01852">
    <property type="entry name" value="START"/>
    <property type="match status" value="1"/>
</dbReference>
<dbReference type="Gene3D" id="3.30.530.20">
    <property type="match status" value="1"/>
</dbReference>
<dbReference type="SUPFAM" id="SSF55961">
    <property type="entry name" value="Bet v1-like"/>
    <property type="match status" value="1"/>
</dbReference>
<proteinExistence type="predicted"/>
<feature type="domain" description="START" evidence="1">
    <location>
        <begin position="37"/>
        <end position="202"/>
    </location>
</feature>
<name>A0A9P6APT1_9AGAM</name>
<evidence type="ECO:0000313" key="2">
    <source>
        <dbReference type="EMBL" id="KAF9509743.1"/>
    </source>
</evidence>
<dbReference type="GO" id="GO:0005737">
    <property type="term" value="C:cytoplasm"/>
    <property type="evidence" value="ECO:0007669"/>
    <property type="project" value="UniProtKB-ARBA"/>
</dbReference>
<evidence type="ECO:0000313" key="3">
    <source>
        <dbReference type="Proteomes" id="UP000886523"/>
    </source>
</evidence>
<dbReference type="PANTHER" id="PTHR19308">
    <property type="entry name" value="PHOSPHATIDYLCHOLINE TRANSFER PROTEIN"/>
    <property type="match status" value="1"/>
</dbReference>
<dbReference type="OrthoDB" id="196858at2759"/>
<dbReference type="PANTHER" id="PTHR19308:SF14">
    <property type="entry name" value="START DOMAIN-CONTAINING PROTEIN"/>
    <property type="match status" value="1"/>
</dbReference>
<gene>
    <name evidence="2" type="ORF">BS47DRAFT_1487793</name>
</gene>
<dbReference type="InterPro" id="IPR002913">
    <property type="entry name" value="START_lipid-bd_dom"/>
</dbReference>
<comment type="caution">
    <text evidence="2">The sequence shown here is derived from an EMBL/GenBank/DDBJ whole genome shotgun (WGS) entry which is preliminary data.</text>
</comment>
<dbReference type="InterPro" id="IPR023393">
    <property type="entry name" value="START-like_dom_sf"/>
</dbReference>
<dbReference type="EMBL" id="MU129029">
    <property type="protein sequence ID" value="KAF9509743.1"/>
    <property type="molecule type" value="Genomic_DNA"/>
</dbReference>
<keyword evidence="3" id="KW-1185">Reference proteome</keyword>
<dbReference type="GO" id="GO:0008289">
    <property type="term" value="F:lipid binding"/>
    <property type="evidence" value="ECO:0007669"/>
    <property type="project" value="InterPro"/>
</dbReference>
<sequence length="317" mass="35326">MDRMEIPTDPAPNGYFSNPYEDLRDKTLAKLKEFCGDQDGWTIMSSTKADIITSKKQIPGDPSSIPLVKGQGALKGITPYQFYSVVALPGARQLWDDGFQQGTTVRRYSRRTFKFYSIQKGAFLVQPRDFVGFQEAIIEDDGTIYFFQASVPEDENTGPVKGRTRATLTISGWCIKPVHDGIDVTYVVKVNPNGSLPTALVKIVVTELPDVVRTAFAWCKGAGLMCHIKEIAIQSVVRDEIYDHTQRELYRLMLIGKAGDEFDIAVDDKVRYKKGYTLTIKGEAQGDIEATESRDNVHIKIGVAADGKKFELVIQTV</sequence>
<dbReference type="PROSITE" id="PS50848">
    <property type="entry name" value="START"/>
    <property type="match status" value="1"/>
</dbReference>
<accession>A0A9P6APT1</accession>
<dbReference type="CDD" id="cd00177">
    <property type="entry name" value="START"/>
    <property type="match status" value="1"/>
</dbReference>
<dbReference type="Proteomes" id="UP000886523">
    <property type="component" value="Unassembled WGS sequence"/>
</dbReference>
<organism evidence="2 3">
    <name type="scientific">Hydnum rufescens UP504</name>
    <dbReference type="NCBI Taxonomy" id="1448309"/>
    <lineage>
        <taxon>Eukaryota</taxon>
        <taxon>Fungi</taxon>
        <taxon>Dikarya</taxon>
        <taxon>Basidiomycota</taxon>
        <taxon>Agaricomycotina</taxon>
        <taxon>Agaricomycetes</taxon>
        <taxon>Cantharellales</taxon>
        <taxon>Hydnaceae</taxon>
        <taxon>Hydnum</taxon>
    </lineage>
</organism>
<dbReference type="InterPro" id="IPR051213">
    <property type="entry name" value="START_lipid_transfer"/>
</dbReference>
<reference evidence="2" key="1">
    <citation type="journal article" date="2020" name="Nat. Commun.">
        <title>Large-scale genome sequencing of mycorrhizal fungi provides insights into the early evolution of symbiotic traits.</title>
        <authorList>
            <person name="Miyauchi S."/>
            <person name="Kiss E."/>
            <person name="Kuo A."/>
            <person name="Drula E."/>
            <person name="Kohler A."/>
            <person name="Sanchez-Garcia M."/>
            <person name="Morin E."/>
            <person name="Andreopoulos B."/>
            <person name="Barry K.W."/>
            <person name="Bonito G."/>
            <person name="Buee M."/>
            <person name="Carver A."/>
            <person name="Chen C."/>
            <person name="Cichocki N."/>
            <person name="Clum A."/>
            <person name="Culley D."/>
            <person name="Crous P.W."/>
            <person name="Fauchery L."/>
            <person name="Girlanda M."/>
            <person name="Hayes R.D."/>
            <person name="Keri Z."/>
            <person name="LaButti K."/>
            <person name="Lipzen A."/>
            <person name="Lombard V."/>
            <person name="Magnuson J."/>
            <person name="Maillard F."/>
            <person name="Murat C."/>
            <person name="Nolan M."/>
            <person name="Ohm R.A."/>
            <person name="Pangilinan J."/>
            <person name="Pereira M.F."/>
            <person name="Perotto S."/>
            <person name="Peter M."/>
            <person name="Pfister S."/>
            <person name="Riley R."/>
            <person name="Sitrit Y."/>
            <person name="Stielow J.B."/>
            <person name="Szollosi G."/>
            <person name="Zifcakova L."/>
            <person name="Stursova M."/>
            <person name="Spatafora J.W."/>
            <person name="Tedersoo L."/>
            <person name="Vaario L.M."/>
            <person name="Yamada A."/>
            <person name="Yan M."/>
            <person name="Wang P."/>
            <person name="Xu J."/>
            <person name="Bruns T."/>
            <person name="Baldrian P."/>
            <person name="Vilgalys R."/>
            <person name="Dunand C."/>
            <person name="Henrissat B."/>
            <person name="Grigoriev I.V."/>
            <person name="Hibbett D."/>
            <person name="Nagy L.G."/>
            <person name="Martin F.M."/>
        </authorList>
    </citation>
    <scope>NUCLEOTIDE SEQUENCE</scope>
    <source>
        <strain evidence="2">UP504</strain>
    </source>
</reference>
<dbReference type="SMART" id="SM00234">
    <property type="entry name" value="START"/>
    <property type="match status" value="1"/>
</dbReference>
<evidence type="ECO:0000259" key="1">
    <source>
        <dbReference type="PROSITE" id="PS50848"/>
    </source>
</evidence>